<dbReference type="Proteomes" id="UP000001312">
    <property type="component" value="Unassembled WGS sequence"/>
</dbReference>
<proteinExistence type="predicted"/>
<reference evidence="2" key="1">
    <citation type="journal article" date="2011" name="PLoS Genet.">
        <title>Genomic analysis of the necrotrophic fungal pathogens Sclerotinia sclerotiorum and Botrytis cinerea.</title>
        <authorList>
            <person name="Amselem J."/>
            <person name="Cuomo C.A."/>
            <person name="van Kan J.A."/>
            <person name="Viaud M."/>
            <person name="Benito E.P."/>
            <person name="Couloux A."/>
            <person name="Coutinho P.M."/>
            <person name="de Vries R.P."/>
            <person name="Dyer P.S."/>
            <person name="Fillinger S."/>
            <person name="Fournier E."/>
            <person name="Gout L."/>
            <person name="Hahn M."/>
            <person name="Kohn L."/>
            <person name="Lapalu N."/>
            <person name="Plummer K.M."/>
            <person name="Pradier J.M."/>
            <person name="Quevillon E."/>
            <person name="Sharon A."/>
            <person name="Simon A."/>
            <person name="ten Have A."/>
            <person name="Tudzynski B."/>
            <person name="Tudzynski P."/>
            <person name="Wincker P."/>
            <person name="Andrew M."/>
            <person name="Anthouard V."/>
            <person name="Beever R.E."/>
            <person name="Beffa R."/>
            <person name="Benoit I."/>
            <person name="Bouzid O."/>
            <person name="Brault B."/>
            <person name="Chen Z."/>
            <person name="Choquer M."/>
            <person name="Collemare J."/>
            <person name="Cotton P."/>
            <person name="Danchin E.G."/>
            <person name="Da Silva C."/>
            <person name="Gautier A."/>
            <person name="Giraud C."/>
            <person name="Giraud T."/>
            <person name="Gonzalez C."/>
            <person name="Grossetete S."/>
            <person name="Guldener U."/>
            <person name="Henrissat B."/>
            <person name="Howlett B.J."/>
            <person name="Kodira C."/>
            <person name="Kretschmer M."/>
            <person name="Lappartient A."/>
            <person name="Leroch M."/>
            <person name="Levis C."/>
            <person name="Mauceli E."/>
            <person name="Neuveglise C."/>
            <person name="Oeser B."/>
            <person name="Pearson M."/>
            <person name="Poulain J."/>
            <person name="Poussereau N."/>
            <person name="Quesneville H."/>
            <person name="Rascle C."/>
            <person name="Schumacher J."/>
            <person name="Segurens B."/>
            <person name="Sexton A."/>
            <person name="Silva E."/>
            <person name="Sirven C."/>
            <person name="Soanes D.M."/>
            <person name="Talbot N.J."/>
            <person name="Templeton M."/>
            <person name="Yandava C."/>
            <person name="Yarden O."/>
            <person name="Zeng Q."/>
            <person name="Rollins J.A."/>
            <person name="Lebrun M.H."/>
            <person name="Dickman M."/>
        </authorList>
    </citation>
    <scope>NUCLEOTIDE SEQUENCE [LARGE SCALE GENOMIC DNA]</scope>
    <source>
        <strain evidence="2">ATCC 18683 / 1980 / Ss-1</strain>
    </source>
</reference>
<dbReference type="InParanoid" id="A7F6X7"/>
<evidence type="ECO:0000313" key="1">
    <source>
        <dbReference type="EMBL" id="EDN98498.1"/>
    </source>
</evidence>
<gene>
    <name evidence="1" type="ORF">SS1G_13357</name>
</gene>
<organism evidence="1 2">
    <name type="scientific">Sclerotinia sclerotiorum (strain ATCC 18683 / 1980 / Ss-1)</name>
    <name type="common">White mold</name>
    <name type="synonym">Whetzelinia sclerotiorum</name>
    <dbReference type="NCBI Taxonomy" id="665079"/>
    <lineage>
        <taxon>Eukaryota</taxon>
        <taxon>Fungi</taxon>
        <taxon>Dikarya</taxon>
        <taxon>Ascomycota</taxon>
        <taxon>Pezizomycotina</taxon>
        <taxon>Leotiomycetes</taxon>
        <taxon>Helotiales</taxon>
        <taxon>Sclerotiniaceae</taxon>
        <taxon>Sclerotinia</taxon>
    </lineage>
</organism>
<dbReference type="AlphaFoldDB" id="A7F6X7"/>
<accession>A7F6X7</accession>
<name>A7F6X7_SCLS1</name>
<sequence length="93" mass="10554">MLDNTTSFYPAHAQWLAFSQQQRFHPTSYEASKHCHHFSPECHLPSMAWMINHVPQICPRVSHPQQGRSQFATQHCAATSHEAGNSALLRMGI</sequence>
<keyword evidence="2" id="KW-1185">Reference proteome</keyword>
<dbReference type="EMBL" id="CH476644">
    <property type="protein sequence ID" value="EDN98498.1"/>
    <property type="molecule type" value="Genomic_DNA"/>
</dbReference>
<evidence type="ECO:0000313" key="2">
    <source>
        <dbReference type="Proteomes" id="UP000001312"/>
    </source>
</evidence>
<dbReference type="KEGG" id="ssl:SS1G_13357"/>
<dbReference type="GeneID" id="5481850"/>
<dbReference type="RefSeq" id="XP_001585840.1">
    <property type="nucleotide sequence ID" value="XM_001585790.1"/>
</dbReference>
<protein>
    <submittedName>
        <fullName evidence="1">Uncharacterized protein</fullName>
    </submittedName>
</protein>